<dbReference type="GO" id="GO:0000978">
    <property type="term" value="F:RNA polymerase II cis-regulatory region sequence-specific DNA binding"/>
    <property type="evidence" value="ECO:0007669"/>
    <property type="project" value="TreeGrafter"/>
</dbReference>
<evidence type="ECO:0000256" key="12">
    <source>
        <dbReference type="SAM" id="MobiDB-lite"/>
    </source>
</evidence>
<keyword evidence="7 10" id="KW-0371">Homeobox</keyword>
<keyword evidence="4" id="KW-0563">Paired box</keyword>
<protein>
    <recommendedName>
        <fullName evidence="17">Paired box protein Pax-6</fullName>
    </recommendedName>
</protein>
<feature type="compositionally biased region" description="Low complexity" evidence="12">
    <location>
        <begin position="236"/>
        <end position="269"/>
    </location>
</feature>
<dbReference type="GO" id="GO:0009791">
    <property type="term" value="P:post-embryonic development"/>
    <property type="evidence" value="ECO:0007669"/>
    <property type="project" value="UniProtKB-ARBA"/>
</dbReference>
<comment type="subcellular location">
    <subcellularLocation>
        <location evidence="1 10 11">Nucleus</location>
    </subcellularLocation>
</comment>
<feature type="compositionally biased region" description="Polar residues" evidence="12">
    <location>
        <begin position="409"/>
        <end position="426"/>
    </location>
</feature>
<feature type="compositionally biased region" description="Polar residues" evidence="12">
    <location>
        <begin position="369"/>
        <end position="385"/>
    </location>
</feature>
<dbReference type="CDD" id="cd00086">
    <property type="entry name" value="homeodomain"/>
    <property type="match status" value="1"/>
</dbReference>
<evidence type="ECO:0008006" key="17">
    <source>
        <dbReference type="Google" id="ProtNLM"/>
    </source>
</evidence>
<keyword evidence="16" id="KW-1185">Reference proteome</keyword>
<dbReference type="OrthoDB" id="3225452at2759"/>
<keyword evidence="6 10" id="KW-0238">DNA-binding</keyword>
<dbReference type="InterPro" id="IPR043565">
    <property type="entry name" value="PAX_fam"/>
</dbReference>
<feature type="region of interest" description="Disordered" evidence="12">
    <location>
        <begin position="564"/>
        <end position="628"/>
    </location>
</feature>
<reference evidence="15 16" key="1">
    <citation type="journal article" date="2015" name="Nat. Commun.">
        <title>Lucilia cuprina genome unlocks parasitic fly biology to underpin future interventions.</title>
        <authorList>
            <person name="Anstead C.A."/>
            <person name="Korhonen P.K."/>
            <person name="Young N.D."/>
            <person name="Hall R.S."/>
            <person name="Jex A.R."/>
            <person name="Murali S.C."/>
            <person name="Hughes D.S."/>
            <person name="Lee S.F."/>
            <person name="Perry T."/>
            <person name="Stroehlein A.J."/>
            <person name="Ansell B.R."/>
            <person name="Breugelmans B."/>
            <person name="Hofmann A."/>
            <person name="Qu J."/>
            <person name="Dugan S."/>
            <person name="Lee S.L."/>
            <person name="Chao H."/>
            <person name="Dinh H."/>
            <person name="Han Y."/>
            <person name="Doddapaneni H.V."/>
            <person name="Worley K.C."/>
            <person name="Muzny D.M."/>
            <person name="Ioannidis P."/>
            <person name="Waterhouse R.M."/>
            <person name="Zdobnov E.M."/>
            <person name="James P.J."/>
            <person name="Bagnall N.H."/>
            <person name="Kotze A.C."/>
            <person name="Gibbs R.A."/>
            <person name="Richards S."/>
            <person name="Batterham P."/>
            <person name="Gasser R.B."/>
        </authorList>
    </citation>
    <scope>NUCLEOTIDE SEQUENCE [LARGE SCALE GENOMIC DNA]</scope>
    <source>
        <strain evidence="15 16">LS</strain>
        <tissue evidence="15">Full body</tissue>
    </source>
</reference>
<dbReference type="PANTHER" id="PTHR45636:SF50">
    <property type="entry name" value="EYEGONE, ISOFORM A-RELATED"/>
    <property type="match status" value="1"/>
</dbReference>
<feature type="compositionally biased region" description="Basic and acidic residues" evidence="12">
    <location>
        <begin position="276"/>
        <end position="289"/>
    </location>
</feature>
<evidence type="ECO:0000256" key="9">
    <source>
        <dbReference type="ARBA" id="ARBA00023242"/>
    </source>
</evidence>
<dbReference type="SMART" id="SM00389">
    <property type="entry name" value="HOX"/>
    <property type="match status" value="1"/>
</dbReference>
<dbReference type="InterPro" id="IPR001356">
    <property type="entry name" value="HD"/>
</dbReference>
<dbReference type="SMART" id="SM00351">
    <property type="entry name" value="PAX"/>
    <property type="match status" value="1"/>
</dbReference>
<feature type="domain" description="Paired" evidence="14">
    <location>
        <begin position="62"/>
        <end position="187"/>
    </location>
</feature>
<dbReference type="InterPro" id="IPR001523">
    <property type="entry name" value="Paired_dom"/>
</dbReference>
<dbReference type="EMBL" id="JRES01000364">
    <property type="protein sequence ID" value="KNC31915.1"/>
    <property type="molecule type" value="Genomic_DNA"/>
</dbReference>
<feature type="domain" description="Homeobox" evidence="13">
    <location>
        <begin position="298"/>
        <end position="358"/>
    </location>
</feature>
<evidence type="ECO:0000256" key="3">
    <source>
        <dbReference type="ARBA" id="ARBA00022473"/>
    </source>
</evidence>
<dbReference type="PROSITE" id="PS50071">
    <property type="entry name" value="HOMEOBOX_2"/>
    <property type="match status" value="1"/>
</dbReference>
<dbReference type="PROSITE" id="PS51057">
    <property type="entry name" value="PAIRED_2"/>
    <property type="match status" value="1"/>
</dbReference>
<accession>A0A0L0CI47</accession>
<dbReference type="AlphaFoldDB" id="A0A0L0CI47"/>
<comment type="similarity">
    <text evidence="2">Belongs to the paired homeobox family.</text>
</comment>
<dbReference type="PROSITE" id="PS00027">
    <property type="entry name" value="HOMEOBOX_1"/>
    <property type="match status" value="1"/>
</dbReference>
<evidence type="ECO:0000256" key="2">
    <source>
        <dbReference type="ARBA" id="ARBA00005733"/>
    </source>
</evidence>
<dbReference type="InterPro" id="IPR009057">
    <property type="entry name" value="Homeodomain-like_sf"/>
</dbReference>
<dbReference type="OMA" id="QRSRMHY"/>
<evidence type="ECO:0000256" key="8">
    <source>
        <dbReference type="ARBA" id="ARBA00023163"/>
    </source>
</evidence>
<keyword evidence="5" id="KW-0805">Transcription regulation</keyword>
<dbReference type="FunFam" id="1.10.10.60:FF:000307">
    <property type="entry name" value="Eyegone, isoform A"/>
    <property type="match status" value="1"/>
</dbReference>
<dbReference type="Gene3D" id="1.10.10.60">
    <property type="entry name" value="Homeodomain-like"/>
    <property type="match status" value="1"/>
</dbReference>
<organism evidence="15 16">
    <name type="scientific">Lucilia cuprina</name>
    <name type="common">Green bottle fly</name>
    <name type="synonym">Australian sheep blowfly</name>
    <dbReference type="NCBI Taxonomy" id="7375"/>
    <lineage>
        <taxon>Eukaryota</taxon>
        <taxon>Metazoa</taxon>
        <taxon>Ecdysozoa</taxon>
        <taxon>Arthropoda</taxon>
        <taxon>Hexapoda</taxon>
        <taxon>Insecta</taxon>
        <taxon>Pterygota</taxon>
        <taxon>Neoptera</taxon>
        <taxon>Endopterygota</taxon>
        <taxon>Diptera</taxon>
        <taxon>Brachycera</taxon>
        <taxon>Muscomorpha</taxon>
        <taxon>Oestroidea</taxon>
        <taxon>Calliphoridae</taxon>
        <taxon>Luciliinae</taxon>
        <taxon>Lucilia</taxon>
    </lineage>
</organism>
<evidence type="ECO:0000256" key="10">
    <source>
        <dbReference type="PROSITE-ProRule" id="PRU00108"/>
    </source>
</evidence>
<dbReference type="STRING" id="7375.A0A0L0CI47"/>
<evidence type="ECO:0000256" key="7">
    <source>
        <dbReference type="ARBA" id="ARBA00023155"/>
    </source>
</evidence>
<dbReference type="Proteomes" id="UP000037069">
    <property type="component" value="Unassembled WGS sequence"/>
</dbReference>
<dbReference type="SUPFAM" id="SSF46689">
    <property type="entry name" value="Homeodomain-like"/>
    <property type="match status" value="2"/>
</dbReference>
<feature type="compositionally biased region" description="Polar residues" evidence="12">
    <location>
        <begin position="604"/>
        <end position="617"/>
    </location>
</feature>
<evidence type="ECO:0000256" key="6">
    <source>
        <dbReference type="ARBA" id="ARBA00023125"/>
    </source>
</evidence>
<feature type="DNA-binding region" description="Homeobox" evidence="10">
    <location>
        <begin position="300"/>
        <end position="359"/>
    </location>
</feature>
<feature type="compositionally biased region" description="Polar residues" evidence="12">
    <location>
        <begin position="569"/>
        <end position="584"/>
    </location>
</feature>
<evidence type="ECO:0000259" key="14">
    <source>
        <dbReference type="PROSITE" id="PS51057"/>
    </source>
</evidence>
<dbReference type="Gene3D" id="1.10.10.10">
    <property type="entry name" value="Winged helix-like DNA-binding domain superfamily/Winged helix DNA-binding domain"/>
    <property type="match status" value="1"/>
</dbReference>
<keyword evidence="3" id="KW-0217">Developmental protein</keyword>
<dbReference type="InterPro" id="IPR017970">
    <property type="entry name" value="Homeobox_CS"/>
</dbReference>
<evidence type="ECO:0000256" key="5">
    <source>
        <dbReference type="ARBA" id="ARBA00023015"/>
    </source>
</evidence>
<evidence type="ECO:0000259" key="13">
    <source>
        <dbReference type="PROSITE" id="PS50071"/>
    </source>
</evidence>
<feature type="compositionally biased region" description="Low complexity" evidence="12">
    <location>
        <begin position="386"/>
        <end position="408"/>
    </location>
</feature>
<dbReference type="PANTHER" id="PTHR45636">
    <property type="entry name" value="PAIRED BOX PROTEIN PAX-6-RELATED-RELATED"/>
    <property type="match status" value="1"/>
</dbReference>
<name>A0A0L0CI47_LUCCU</name>
<dbReference type="FunFam" id="1.10.10.10:FF:000003">
    <property type="entry name" value="Paired box protein Pax-6"/>
    <property type="match status" value="1"/>
</dbReference>
<dbReference type="Pfam" id="PF00292">
    <property type="entry name" value="PAX"/>
    <property type="match status" value="1"/>
</dbReference>
<dbReference type="GO" id="GO:0005634">
    <property type="term" value="C:nucleus"/>
    <property type="evidence" value="ECO:0007669"/>
    <property type="project" value="UniProtKB-SubCell"/>
</dbReference>
<evidence type="ECO:0000256" key="1">
    <source>
        <dbReference type="ARBA" id="ARBA00004123"/>
    </source>
</evidence>
<feature type="region of interest" description="Disordered" evidence="12">
    <location>
        <begin position="362"/>
        <end position="458"/>
    </location>
</feature>
<dbReference type="Pfam" id="PF00046">
    <property type="entry name" value="Homeodomain"/>
    <property type="match status" value="1"/>
</dbReference>
<evidence type="ECO:0000256" key="11">
    <source>
        <dbReference type="RuleBase" id="RU000682"/>
    </source>
</evidence>
<keyword evidence="8" id="KW-0804">Transcription</keyword>
<evidence type="ECO:0000313" key="15">
    <source>
        <dbReference type="EMBL" id="KNC31915.1"/>
    </source>
</evidence>
<keyword evidence="9 10" id="KW-0539">Nucleus</keyword>
<evidence type="ECO:0000313" key="16">
    <source>
        <dbReference type="Proteomes" id="UP000037069"/>
    </source>
</evidence>
<sequence>MLIEPGINREFGSIAPASFNIPSHWKMDPPRIPNLNNPTTGSVGPMPPMHPNVGLVASGQMPPGAALFAGGANTQPSPTTLSALVSQQRILELSRFSGLRGYDIAQHMLTQQGAVSKLLGSLRPPGLIGGSKPKVATPTVVSKIEQYKRENPTIFAWEIRERLISEGVCTNATAPSVSSINRILRNRAAERVANEFARTAAYGLYPPHPYAGFSWHPAAAAAAAASSSAAPPHFWSPTMGGPTLTTMPPTNHSSSAINANNSNTSRAISPSSGSHDTLESPDDTRHIDSDYMDDDDEPKFRRNRTTFTPEQLEELEKEFDKSHYPCVSTRERLSSRTSLSEARVQVWFSNRRAKWRRHQRMNLLKRRSSPSNNSSGAHYSQQSLETCSNPTSSSPTPSTNSNASTCPNEPSTNAHQSPHSALQSSDIVIPPVHHSGPSTPTTALPAHMPSIHPHHPDPQSAAAALLLNHYHQHQQLSKNQTSSPSSAMPMSASSFAALGNESHQQLAAAIAISSSSSTTSPVLSMGGEHSAFRSLVNTPSAAAFALGLARQYAVAASLTAADNEKPARMQQNDDISKPVSVNGSDSEDEEINVHDDSNDADASFYSSASGSEANQQGRAPIQLVKHDR</sequence>
<dbReference type="InterPro" id="IPR036388">
    <property type="entry name" value="WH-like_DNA-bd_sf"/>
</dbReference>
<feature type="region of interest" description="Disordered" evidence="12">
    <location>
        <begin position="236"/>
        <end position="309"/>
    </location>
</feature>
<comment type="caution">
    <text evidence="15">The sequence shown here is derived from an EMBL/GenBank/DDBJ whole genome shotgun (WGS) entry which is preliminary data.</text>
</comment>
<dbReference type="GO" id="GO:0000981">
    <property type="term" value="F:DNA-binding transcription factor activity, RNA polymerase II-specific"/>
    <property type="evidence" value="ECO:0007669"/>
    <property type="project" value="InterPro"/>
</dbReference>
<gene>
    <name evidence="15" type="ORF">FF38_13271</name>
</gene>
<proteinExistence type="inferred from homology"/>
<evidence type="ECO:0000256" key="4">
    <source>
        <dbReference type="ARBA" id="ARBA00022724"/>
    </source>
</evidence>